<dbReference type="EMBL" id="JAECZO010000143">
    <property type="protein sequence ID" value="KAK7198313.1"/>
    <property type="molecule type" value="Genomic_DNA"/>
</dbReference>
<organism evidence="2 3">
    <name type="scientific">Novymonas esmeraldas</name>
    <dbReference type="NCBI Taxonomy" id="1808958"/>
    <lineage>
        <taxon>Eukaryota</taxon>
        <taxon>Discoba</taxon>
        <taxon>Euglenozoa</taxon>
        <taxon>Kinetoplastea</taxon>
        <taxon>Metakinetoplastina</taxon>
        <taxon>Trypanosomatida</taxon>
        <taxon>Trypanosomatidae</taxon>
        <taxon>Novymonas</taxon>
    </lineage>
</organism>
<keyword evidence="3" id="KW-1185">Reference proteome</keyword>
<dbReference type="Proteomes" id="UP001430356">
    <property type="component" value="Unassembled WGS sequence"/>
</dbReference>
<proteinExistence type="inferred from homology"/>
<evidence type="ECO:0000313" key="3">
    <source>
        <dbReference type="Proteomes" id="UP001430356"/>
    </source>
</evidence>
<gene>
    <name evidence="2" type="ORF">NESM_000789200</name>
</gene>
<dbReference type="SUPFAM" id="SSF53800">
    <property type="entry name" value="Chelatase"/>
    <property type="match status" value="1"/>
</dbReference>
<dbReference type="GO" id="GO:0006783">
    <property type="term" value="P:heme biosynthetic process"/>
    <property type="evidence" value="ECO:0007669"/>
    <property type="project" value="InterPro"/>
</dbReference>
<dbReference type="PANTHER" id="PTHR11108:SF1">
    <property type="entry name" value="FERROCHELATASE, MITOCHONDRIAL"/>
    <property type="match status" value="1"/>
</dbReference>
<dbReference type="PANTHER" id="PTHR11108">
    <property type="entry name" value="FERROCHELATASE"/>
    <property type="match status" value="1"/>
</dbReference>
<evidence type="ECO:0000313" key="2">
    <source>
        <dbReference type="EMBL" id="KAK7198313.1"/>
    </source>
</evidence>
<dbReference type="InterPro" id="IPR001015">
    <property type="entry name" value="Ferrochelatase"/>
</dbReference>
<comment type="caution">
    <text evidence="2">The sequence shown here is derived from an EMBL/GenBank/DDBJ whole genome shotgun (WGS) entry which is preliminary data.</text>
</comment>
<accession>A0AAW0EWD2</accession>
<dbReference type="Pfam" id="PF00762">
    <property type="entry name" value="Ferrochelatase"/>
    <property type="match status" value="1"/>
</dbReference>
<protein>
    <submittedName>
        <fullName evidence="2">Ferrochelatase</fullName>
    </submittedName>
</protein>
<evidence type="ECO:0000256" key="1">
    <source>
        <dbReference type="RuleBase" id="RU004185"/>
    </source>
</evidence>
<sequence length="127" mass="13494">MAAICAYLATASGNASADCLVHVYQSQFGYQPWLGPTLNNAAAAFPLPVTDPRKRTFSELHGNAAVLTNICFAIAPGFAADCVETLSEIKWEAGEVFESCGGHEFIYVPCLNDSDAHVSALLSVLQL</sequence>
<dbReference type="Gene3D" id="3.40.50.1400">
    <property type="match status" value="1"/>
</dbReference>
<reference evidence="2 3" key="1">
    <citation type="journal article" date="2021" name="MBio">
        <title>A New Model Trypanosomatid, Novymonas esmeraldas: Genomic Perception of Its 'Candidatus Pandoraea novymonadis' Endosymbiont.</title>
        <authorList>
            <person name="Zakharova A."/>
            <person name="Saura A."/>
            <person name="Butenko A."/>
            <person name="Podesvova L."/>
            <person name="Warmusova S."/>
            <person name="Kostygov A.Y."/>
            <person name="Nenarokova A."/>
            <person name="Lukes J."/>
            <person name="Opperdoes F.R."/>
            <person name="Yurchenko V."/>
        </authorList>
    </citation>
    <scope>NUCLEOTIDE SEQUENCE [LARGE SCALE GENOMIC DNA]</scope>
    <source>
        <strain evidence="2 3">E262AT.01</strain>
    </source>
</reference>
<comment type="similarity">
    <text evidence="1">Belongs to the ferrochelatase family.</text>
</comment>
<dbReference type="AlphaFoldDB" id="A0AAW0EWD2"/>
<name>A0AAW0EWD2_9TRYP</name>
<dbReference type="GO" id="GO:0004325">
    <property type="term" value="F:ferrochelatase activity"/>
    <property type="evidence" value="ECO:0007669"/>
    <property type="project" value="InterPro"/>
</dbReference>